<dbReference type="EnsemblMetazoa" id="G21236.3">
    <property type="protein sequence ID" value="G21236.3:cds"/>
    <property type="gene ID" value="G21236"/>
</dbReference>
<proteinExistence type="predicted"/>
<reference evidence="2" key="1">
    <citation type="submission" date="2022-08" db="UniProtKB">
        <authorList>
            <consortium name="EnsemblMetazoa"/>
        </authorList>
    </citation>
    <scope>IDENTIFICATION</scope>
    <source>
        <strain evidence="2">05x7-T-G4-1.051#20</strain>
    </source>
</reference>
<dbReference type="GO" id="GO:0008289">
    <property type="term" value="F:lipid binding"/>
    <property type="evidence" value="ECO:0007669"/>
    <property type="project" value="InterPro"/>
</dbReference>
<evidence type="ECO:0000259" key="1">
    <source>
        <dbReference type="Pfam" id="PF02886"/>
    </source>
</evidence>
<name>A0A8W8JZH2_MAGGI</name>
<dbReference type="Proteomes" id="UP000005408">
    <property type="component" value="Unassembled WGS sequence"/>
</dbReference>
<evidence type="ECO:0000313" key="3">
    <source>
        <dbReference type="Proteomes" id="UP000005408"/>
    </source>
</evidence>
<accession>A0A8W8JZH2</accession>
<dbReference type="InterPro" id="IPR001124">
    <property type="entry name" value="Lipid-bd_serum_glycop_C"/>
</dbReference>
<evidence type="ECO:0000313" key="2">
    <source>
        <dbReference type="EnsemblMetazoa" id="G21236.3:cds"/>
    </source>
</evidence>
<protein>
    <recommendedName>
        <fullName evidence="1">Lipid-binding serum glycoprotein C-terminal domain-containing protein</fullName>
    </recommendedName>
</protein>
<sequence>RPYLENIDSSISDFNVQTVNFIIRSAVIVTVEPLLNEFGKTGFGIPVAHVELYNSTIELRKDIILIGSDLVHIEK</sequence>
<dbReference type="SUPFAM" id="SSF55394">
    <property type="entry name" value="Bactericidal permeability-increasing protein, BPI"/>
    <property type="match status" value="1"/>
</dbReference>
<dbReference type="Gene3D" id="3.15.20.10">
    <property type="entry name" value="Bactericidal permeability-increasing protein, domain 2"/>
    <property type="match status" value="1"/>
</dbReference>
<dbReference type="Pfam" id="PF02886">
    <property type="entry name" value="LBP_BPI_CETP_C"/>
    <property type="match status" value="1"/>
</dbReference>
<dbReference type="AlphaFoldDB" id="A0A8W8JZH2"/>
<feature type="domain" description="Lipid-binding serum glycoprotein C-terminal" evidence="1">
    <location>
        <begin position="4"/>
        <end position="71"/>
    </location>
</feature>
<dbReference type="InterPro" id="IPR017943">
    <property type="entry name" value="Bactericidal_perm-incr_a/b_dom"/>
</dbReference>
<keyword evidence="3" id="KW-1185">Reference proteome</keyword>
<organism evidence="2 3">
    <name type="scientific">Magallana gigas</name>
    <name type="common">Pacific oyster</name>
    <name type="synonym">Crassostrea gigas</name>
    <dbReference type="NCBI Taxonomy" id="29159"/>
    <lineage>
        <taxon>Eukaryota</taxon>
        <taxon>Metazoa</taxon>
        <taxon>Spiralia</taxon>
        <taxon>Lophotrochozoa</taxon>
        <taxon>Mollusca</taxon>
        <taxon>Bivalvia</taxon>
        <taxon>Autobranchia</taxon>
        <taxon>Pteriomorphia</taxon>
        <taxon>Ostreida</taxon>
        <taxon>Ostreoidea</taxon>
        <taxon>Ostreidae</taxon>
        <taxon>Magallana</taxon>
    </lineage>
</organism>